<comment type="caution">
    <text evidence="1">The sequence shown here is derived from an EMBL/GenBank/DDBJ whole genome shotgun (WGS) entry which is preliminary data.</text>
</comment>
<sequence length="163" mass="17887">MTTPSMPRGMRPLVAGYGFGAPGGAMATQVAGGSSRYGLEFDRGTQRLTVTLLLDRVQFSVWTAFHLQVIKKGTISFLMPLDTGFGDALHLVNIVPETYSVTRVDALTASVAFSVETESQAYLLDEDEAQSLVDMYEIYTSDLQPMFRRLAIFANSDTNVLDF</sequence>
<name>A0ABU5DS81_9BURK</name>
<evidence type="ECO:0000313" key="2">
    <source>
        <dbReference type="Proteomes" id="UP001285263"/>
    </source>
</evidence>
<gene>
    <name evidence="1" type="ORF">SNE35_28630</name>
</gene>
<keyword evidence="2" id="KW-1185">Reference proteome</keyword>
<dbReference type="Proteomes" id="UP001285263">
    <property type="component" value="Unassembled WGS sequence"/>
</dbReference>
<dbReference type="RefSeq" id="WP_320426464.1">
    <property type="nucleotide sequence ID" value="NZ_JAXCLA010000010.1"/>
</dbReference>
<protein>
    <submittedName>
        <fullName evidence="1">Uncharacterized protein</fullName>
    </submittedName>
</protein>
<organism evidence="1 2">
    <name type="scientific">Roseateles agri</name>
    <dbReference type="NCBI Taxonomy" id="3098619"/>
    <lineage>
        <taxon>Bacteria</taxon>
        <taxon>Pseudomonadati</taxon>
        <taxon>Pseudomonadota</taxon>
        <taxon>Betaproteobacteria</taxon>
        <taxon>Burkholderiales</taxon>
        <taxon>Sphaerotilaceae</taxon>
        <taxon>Roseateles</taxon>
    </lineage>
</organism>
<proteinExistence type="predicted"/>
<reference evidence="1 2" key="1">
    <citation type="submission" date="2023-11" db="EMBL/GenBank/DDBJ databases">
        <title>Paucibacter sp. nov., isolated from fresh soil in Korea.</title>
        <authorList>
            <person name="Le N.T.T."/>
        </authorList>
    </citation>
    <scope>NUCLEOTIDE SEQUENCE [LARGE SCALE GENOMIC DNA]</scope>
    <source>
        <strain evidence="1 2">R3-3</strain>
    </source>
</reference>
<accession>A0ABU5DS81</accession>
<dbReference type="EMBL" id="JAXCLA010000010">
    <property type="protein sequence ID" value="MDY0748500.1"/>
    <property type="molecule type" value="Genomic_DNA"/>
</dbReference>
<evidence type="ECO:0000313" key="1">
    <source>
        <dbReference type="EMBL" id="MDY0748500.1"/>
    </source>
</evidence>